<evidence type="ECO:0000259" key="3">
    <source>
        <dbReference type="SMART" id="SM00507"/>
    </source>
</evidence>
<accession>A0ABP7FS23</accession>
<evidence type="ECO:0000313" key="5">
    <source>
        <dbReference type="Proteomes" id="UP001501004"/>
    </source>
</evidence>
<dbReference type="Pfam" id="PF01844">
    <property type="entry name" value="HNH"/>
    <property type="match status" value="1"/>
</dbReference>
<feature type="region of interest" description="Disordered" evidence="2">
    <location>
        <begin position="430"/>
        <end position="470"/>
    </location>
</feature>
<comment type="similarity">
    <text evidence="1">Belongs to the Rv1128c/1148c/1588c/1702c/1945/3466 family.</text>
</comment>
<dbReference type="GO" id="GO:0004519">
    <property type="term" value="F:endonuclease activity"/>
    <property type="evidence" value="ECO:0007669"/>
    <property type="project" value="UniProtKB-KW"/>
</dbReference>
<evidence type="ECO:0000256" key="2">
    <source>
        <dbReference type="SAM" id="MobiDB-lite"/>
    </source>
</evidence>
<dbReference type="Gene3D" id="1.10.30.50">
    <property type="match status" value="1"/>
</dbReference>
<dbReference type="SMART" id="SM00507">
    <property type="entry name" value="HNHc"/>
    <property type="match status" value="1"/>
</dbReference>
<keyword evidence="4" id="KW-0378">Hydrolase</keyword>
<dbReference type="Pfam" id="PF02720">
    <property type="entry name" value="DUF222"/>
    <property type="match status" value="1"/>
</dbReference>
<comment type="caution">
    <text evidence="4">The sequence shown here is derived from an EMBL/GenBank/DDBJ whole genome shotgun (WGS) entry which is preliminary data.</text>
</comment>
<feature type="compositionally biased region" description="Pro residues" evidence="2">
    <location>
        <begin position="437"/>
        <end position="450"/>
    </location>
</feature>
<keyword evidence="4" id="KW-0540">Nuclease</keyword>
<feature type="domain" description="HNH nuclease" evidence="3">
    <location>
        <begin position="353"/>
        <end position="405"/>
    </location>
</feature>
<evidence type="ECO:0000313" key="4">
    <source>
        <dbReference type="EMBL" id="GAA3744831.1"/>
    </source>
</evidence>
<dbReference type="InterPro" id="IPR003870">
    <property type="entry name" value="DUF222"/>
</dbReference>
<organism evidence="4 5">
    <name type="scientific">Leifsonella bigeumensis</name>
    <dbReference type="NCBI Taxonomy" id="433643"/>
    <lineage>
        <taxon>Bacteria</taxon>
        <taxon>Bacillati</taxon>
        <taxon>Actinomycetota</taxon>
        <taxon>Actinomycetes</taxon>
        <taxon>Micrococcales</taxon>
        <taxon>Microbacteriaceae</taxon>
        <taxon>Leifsonella</taxon>
    </lineage>
</organism>
<dbReference type="InterPro" id="IPR003615">
    <property type="entry name" value="HNH_nuc"/>
</dbReference>
<gene>
    <name evidence="4" type="ORF">GCM10022239_20440</name>
</gene>
<dbReference type="InterPro" id="IPR002711">
    <property type="entry name" value="HNH"/>
</dbReference>
<keyword evidence="4" id="KW-0255">Endonuclease</keyword>
<feature type="compositionally biased region" description="Basic and acidic residues" evidence="2">
    <location>
        <begin position="457"/>
        <end position="470"/>
    </location>
</feature>
<dbReference type="CDD" id="cd00085">
    <property type="entry name" value="HNHc"/>
    <property type="match status" value="1"/>
</dbReference>
<name>A0ABP7FS23_9MICO</name>
<keyword evidence="5" id="KW-1185">Reference proteome</keyword>
<sequence>MESIRIDETSPIHADAVQEDFDAEFDAMVASWSAERWLFENGESNEAQECIDALLEARAIKASAEAREQQCLARLEALALESAEAEAPSAHGDSREIAWRSMAAEIAVATRMSDRTVQAMMGRATALVHTLPSVLDALGADRISFGHARVILEHAVGIEPAALDEYQRITLERAEETTPGRLAATAKIAAARLRAESFEERHARAREGRKVTIRDLDGGMSELVQVLPTVYAAAVFDRLTRQAKAVAATGDPRTRDQLRADLAMDLLLTGEPACGEDAPHTPASGIRAEVAILIPAFTLLGESDEPATLLGRGPIDLDTACRLASQAPELVRVLTDPVTGMVINADNYRPTSSLRRYLEQRDRHCGFPVCNRDARYTDIDHTIPWEHGGRTVPGNLACLCRGHHTLKHHGGWTVKQTSPGILEWTSPLGRVVSDAAPPGPRFEPEPPPDPALSSARSIDDLHDADSPAPF</sequence>
<proteinExistence type="inferred from homology"/>
<dbReference type="Proteomes" id="UP001501004">
    <property type="component" value="Unassembled WGS sequence"/>
</dbReference>
<dbReference type="RefSeq" id="WP_344756311.1">
    <property type="nucleotide sequence ID" value="NZ_BAABAE010000003.1"/>
</dbReference>
<evidence type="ECO:0000256" key="1">
    <source>
        <dbReference type="ARBA" id="ARBA00023450"/>
    </source>
</evidence>
<protein>
    <submittedName>
        <fullName evidence="4">HNH endonuclease signature motif containing protein</fullName>
    </submittedName>
</protein>
<dbReference type="EMBL" id="BAABAE010000003">
    <property type="protein sequence ID" value="GAA3744831.1"/>
    <property type="molecule type" value="Genomic_DNA"/>
</dbReference>
<reference evidence="5" key="1">
    <citation type="journal article" date="2019" name="Int. J. Syst. Evol. Microbiol.">
        <title>The Global Catalogue of Microorganisms (GCM) 10K type strain sequencing project: providing services to taxonomists for standard genome sequencing and annotation.</title>
        <authorList>
            <consortium name="The Broad Institute Genomics Platform"/>
            <consortium name="The Broad Institute Genome Sequencing Center for Infectious Disease"/>
            <person name="Wu L."/>
            <person name="Ma J."/>
        </authorList>
    </citation>
    <scope>NUCLEOTIDE SEQUENCE [LARGE SCALE GENOMIC DNA]</scope>
    <source>
        <strain evidence="5">JCM 16949</strain>
    </source>
</reference>